<dbReference type="EMBL" id="BART01023961">
    <property type="protein sequence ID" value="GAG98861.1"/>
    <property type="molecule type" value="Genomic_DNA"/>
</dbReference>
<reference evidence="1" key="1">
    <citation type="journal article" date="2014" name="Front. Microbiol.">
        <title>High frequency of phylogenetically diverse reductive dehalogenase-homologous genes in deep subseafloor sedimentary metagenomes.</title>
        <authorList>
            <person name="Kawai M."/>
            <person name="Futagami T."/>
            <person name="Toyoda A."/>
            <person name="Takaki Y."/>
            <person name="Nishi S."/>
            <person name="Hori S."/>
            <person name="Arai W."/>
            <person name="Tsubouchi T."/>
            <person name="Morono Y."/>
            <person name="Uchiyama I."/>
            <person name="Ito T."/>
            <person name="Fujiyama A."/>
            <person name="Inagaki F."/>
            <person name="Takami H."/>
        </authorList>
    </citation>
    <scope>NUCLEOTIDE SEQUENCE</scope>
    <source>
        <strain evidence="1">Expedition CK06-06</strain>
    </source>
</reference>
<accession>X1DR20</accession>
<comment type="caution">
    <text evidence="1">The sequence shown here is derived from an EMBL/GenBank/DDBJ whole genome shotgun (WGS) entry which is preliminary data.</text>
</comment>
<evidence type="ECO:0000313" key="1">
    <source>
        <dbReference type="EMBL" id="GAG98861.1"/>
    </source>
</evidence>
<feature type="non-terminal residue" evidence="1">
    <location>
        <position position="1"/>
    </location>
</feature>
<dbReference type="AlphaFoldDB" id="X1DR20"/>
<name>X1DR20_9ZZZZ</name>
<proteinExistence type="predicted"/>
<protein>
    <submittedName>
        <fullName evidence="1">Uncharacterized protein</fullName>
    </submittedName>
</protein>
<organism evidence="1">
    <name type="scientific">marine sediment metagenome</name>
    <dbReference type="NCBI Taxonomy" id="412755"/>
    <lineage>
        <taxon>unclassified sequences</taxon>
        <taxon>metagenomes</taxon>
        <taxon>ecological metagenomes</taxon>
    </lineage>
</organism>
<gene>
    <name evidence="1" type="ORF">S01H4_43430</name>
</gene>
<sequence>VYEARGDKSKAAEYYRKAADFAKLNEGFDQKAIDRFLSEAKRAESE</sequence>